<feature type="transmembrane region" description="Helical" evidence="8">
    <location>
        <begin position="491"/>
        <end position="513"/>
    </location>
</feature>
<evidence type="ECO:0000256" key="1">
    <source>
        <dbReference type="ARBA" id="ARBA00004477"/>
    </source>
</evidence>
<dbReference type="eggNOG" id="KOG2443">
    <property type="taxonomic scope" value="Eukaryota"/>
</dbReference>
<name>I2GZ35_HENB6</name>
<comment type="similarity">
    <text evidence="2">Belongs to the peptidase A22B family.</text>
</comment>
<dbReference type="InterPro" id="IPR007369">
    <property type="entry name" value="Peptidase_A22B_SPP"/>
</dbReference>
<keyword evidence="3 8" id="KW-0812">Transmembrane</keyword>
<proteinExistence type="inferred from homology"/>
<comment type="subcellular location">
    <subcellularLocation>
        <location evidence="1">Endoplasmic reticulum membrane</location>
        <topology evidence="1">Multi-pass membrane protein</topology>
    </subcellularLocation>
</comment>
<dbReference type="OrthoDB" id="29661at2759"/>
<evidence type="ECO:0000256" key="4">
    <source>
        <dbReference type="ARBA" id="ARBA00022801"/>
    </source>
</evidence>
<feature type="transmembrane region" description="Helical" evidence="8">
    <location>
        <begin position="112"/>
        <end position="130"/>
    </location>
</feature>
<evidence type="ECO:0000256" key="5">
    <source>
        <dbReference type="ARBA" id="ARBA00022824"/>
    </source>
</evidence>
<keyword evidence="6 8" id="KW-1133">Transmembrane helix</keyword>
<dbReference type="AlphaFoldDB" id="I2GZ35"/>
<evidence type="ECO:0000256" key="8">
    <source>
        <dbReference type="SAM" id="Phobius"/>
    </source>
</evidence>
<dbReference type="InParanoid" id="I2GZ35"/>
<dbReference type="SMART" id="SM00730">
    <property type="entry name" value="PSN"/>
    <property type="match status" value="1"/>
</dbReference>
<dbReference type="GO" id="GO:0033619">
    <property type="term" value="P:membrane protein proteolysis"/>
    <property type="evidence" value="ECO:0007669"/>
    <property type="project" value="TreeGrafter"/>
</dbReference>
<evidence type="ECO:0000256" key="3">
    <source>
        <dbReference type="ARBA" id="ARBA00022692"/>
    </source>
</evidence>
<dbReference type="PANTHER" id="PTHR12174:SF23">
    <property type="entry name" value="MINOR HISTOCOMPATIBILITY ANTIGEN H13"/>
    <property type="match status" value="1"/>
</dbReference>
<feature type="transmembrane region" description="Helical" evidence="8">
    <location>
        <begin position="441"/>
        <end position="462"/>
    </location>
</feature>
<dbReference type="Proteomes" id="UP000002866">
    <property type="component" value="Chromosome 2"/>
</dbReference>
<dbReference type="OMA" id="FIAMCYK"/>
<feature type="transmembrane region" description="Helical" evidence="8">
    <location>
        <begin position="340"/>
        <end position="361"/>
    </location>
</feature>
<dbReference type="GO" id="GO:0098554">
    <property type="term" value="C:cytoplasmic side of endoplasmic reticulum membrane"/>
    <property type="evidence" value="ECO:0007669"/>
    <property type="project" value="TreeGrafter"/>
</dbReference>
<dbReference type="GO" id="GO:0006465">
    <property type="term" value="P:signal peptide processing"/>
    <property type="evidence" value="ECO:0007669"/>
    <property type="project" value="TreeGrafter"/>
</dbReference>
<gene>
    <name evidence="9" type="primary">TBLA0B05590</name>
    <name evidence="9" type="ORF">TBLA_0B05590</name>
</gene>
<dbReference type="STRING" id="1071380.I2GZ35"/>
<keyword evidence="4" id="KW-0378">Hydrolase</keyword>
<dbReference type="PANTHER" id="PTHR12174">
    <property type="entry name" value="SIGNAL PEPTIDE PEPTIDASE"/>
    <property type="match status" value="1"/>
</dbReference>
<organism evidence="9 10">
    <name type="scientific">Henningerozyma blattae (strain ATCC 34711 / CBS 6284 / DSM 70876 / NBRC 10599 / NRRL Y-10934 / UCD 77-7)</name>
    <name type="common">Yeast</name>
    <name type="synonym">Tetrapisispora blattae</name>
    <dbReference type="NCBI Taxonomy" id="1071380"/>
    <lineage>
        <taxon>Eukaryota</taxon>
        <taxon>Fungi</taxon>
        <taxon>Dikarya</taxon>
        <taxon>Ascomycota</taxon>
        <taxon>Saccharomycotina</taxon>
        <taxon>Saccharomycetes</taxon>
        <taxon>Saccharomycetales</taxon>
        <taxon>Saccharomycetaceae</taxon>
        <taxon>Henningerozyma</taxon>
    </lineage>
</organism>
<dbReference type="FunCoup" id="I2GZ35">
    <property type="interactions" value="17"/>
</dbReference>
<dbReference type="GO" id="GO:0051603">
    <property type="term" value="P:proteolysis involved in protein catabolic process"/>
    <property type="evidence" value="ECO:0007669"/>
    <property type="project" value="EnsemblFungi"/>
</dbReference>
<dbReference type="RefSeq" id="XP_004178906.1">
    <property type="nucleotide sequence ID" value="XM_004178858.1"/>
</dbReference>
<evidence type="ECO:0000313" key="10">
    <source>
        <dbReference type="Proteomes" id="UP000002866"/>
    </source>
</evidence>
<dbReference type="GO" id="GO:1990578">
    <property type="term" value="C:perinuclear endoplasmic reticulum membrane"/>
    <property type="evidence" value="ECO:0007669"/>
    <property type="project" value="EnsemblFungi"/>
</dbReference>
<accession>I2GZ35</accession>
<protein>
    <recommendedName>
        <fullName evidence="11">Signal peptide peptidase</fullName>
    </recommendedName>
</protein>
<dbReference type="GO" id="GO:0042500">
    <property type="term" value="F:aspartic endopeptidase activity, intramembrane cleaving"/>
    <property type="evidence" value="ECO:0007669"/>
    <property type="project" value="EnsemblFungi"/>
</dbReference>
<dbReference type="Pfam" id="PF04258">
    <property type="entry name" value="Peptidase_A22B"/>
    <property type="match status" value="1"/>
</dbReference>
<dbReference type="GeneID" id="14493940"/>
<feature type="transmembrane region" description="Helical" evidence="8">
    <location>
        <begin position="191"/>
        <end position="209"/>
    </location>
</feature>
<dbReference type="HOGENOM" id="CLU_023799_3_0_1"/>
<evidence type="ECO:0000313" key="9">
    <source>
        <dbReference type="EMBL" id="CCH59387.1"/>
    </source>
</evidence>
<evidence type="ECO:0008006" key="11">
    <source>
        <dbReference type="Google" id="ProtNLM"/>
    </source>
</evidence>
<evidence type="ECO:0000256" key="7">
    <source>
        <dbReference type="ARBA" id="ARBA00023136"/>
    </source>
</evidence>
<evidence type="ECO:0000256" key="2">
    <source>
        <dbReference type="ARBA" id="ARBA00006859"/>
    </source>
</evidence>
<dbReference type="KEGG" id="tbl:TBLA_0B05590"/>
<reference evidence="9 10" key="1">
    <citation type="journal article" date="2011" name="Proc. Natl. Acad. Sci. U.S.A.">
        <title>Evolutionary erosion of yeast sex chromosomes by mating-type switching accidents.</title>
        <authorList>
            <person name="Gordon J.L."/>
            <person name="Armisen D."/>
            <person name="Proux-Wera E."/>
            <person name="Oheigeartaigh S.S."/>
            <person name="Byrne K.P."/>
            <person name="Wolfe K.H."/>
        </authorList>
    </citation>
    <scope>NUCLEOTIDE SEQUENCE [LARGE SCALE GENOMIC DNA]</scope>
    <source>
        <strain evidence="10">ATCC 34711 / CBS 6284 / DSM 70876 / NBRC 10599 / NRRL Y-10934 / UCD 77-7</strain>
    </source>
</reference>
<dbReference type="InterPro" id="IPR006639">
    <property type="entry name" value="Preselin/SPP"/>
</dbReference>
<dbReference type="GO" id="GO:0009267">
    <property type="term" value="P:cellular response to starvation"/>
    <property type="evidence" value="ECO:0007669"/>
    <property type="project" value="EnsemblFungi"/>
</dbReference>
<dbReference type="GO" id="GO:0098553">
    <property type="term" value="C:lumenal side of endoplasmic reticulum membrane"/>
    <property type="evidence" value="ECO:0007669"/>
    <property type="project" value="TreeGrafter"/>
</dbReference>
<keyword evidence="5" id="KW-0256">Endoplasmic reticulum</keyword>
<dbReference type="EMBL" id="HE806317">
    <property type="protein sequence ID" value="CCH59387.1"/>
    <property type="molecule type" value="Genomic_DNA"/>
</dbReference>
<keyword evidence="10" id="KW-1185">Reference proteome</keyword>
<feature type="transmembrane region" description="Helical" evidence="8">
    <location>
        <begin position="394"/>
        <end position="421"/>
    </location>
</feature>
<feature type="transmembrane region" description="Helical" evidence="8">
    <location>
        <begin position="519"/>
        <end position="537"/>
    </location>
</feature>
<keyword evidence="7 8" id="KW-0472">Membrane</keyword>
<evidence type="ECO:0000256" key="6">
    <source>
        <dbReference type="ARBA" id="ARBA00022989"/>
    </source>
</evidence>
<sequence>MSDFQHKVVEEINKLSNAIVSNLQNQTENFLIIENVLKHLPIFNHELIGSSVNGNKTELQQVFENITSIIDSPSKLVENSTPLNDPTSLTFRFTYYLCQLNEKHKFKYSSQVFVILISTILIILGTFASIKSIPYTALPPTVIHPLFDPSDFELDTECHIVYKDDKTSKKKKQSKKQKNSGRLNQLEEKHAILLPLSSSITLVGLYYVITKLNIKWMNYIIKGLTFNIILISLPAGIFVYSYLITAFIRNFAHLFNLNTLRILSRYRVTISDDNADINKSSGLITNYHYKDPLNTKDPDELYFQDTIDNIKKNGPMIIEMYKRELTEPTNIKSNRQLVNLYFNISTLLSSIISSVLVYQFYKNQTNWIFSNLISMNFTIWSISQINFKNLRTGVLVLSILFFYDIYFVFGTNMMVTVATNLELPVKLLIPNGMDKLDPKKLSFGLIGLGDICLPGMFLSICYKFDIWRYHNNANKPEEEFHLLNWKYIGKYFILGIINYILALVICISMMVRYDRGQPALLYIVPMITIPTIILAFCSGELKTFWTFQYDTIELGANLLEDSDQTDSENQDKDKGEPLEGVLQDEKKISVTYSEYFNITNEELYDEHDDSVDYDEQDALLDEASDNEYTYSEDNTLLIDNDE</sequence>